<evidence type="ECO:0000313" key="1">
    <source>
        <dbReference type="EMBL" id="OAQ59542.1"/>
    </source>
</evidence>
<gene>
    <name evidence="1" type="ORF">VFPPC_13521</name>
</gene>
<dbReference type="GeneID" id="28855290"/>
<reference evidence="1 2" key="1">
    <citation type="journal article" date="2016" name="PLoS Pathog.">
        <title>Biosynthesis of antibiotic leucinostatins in bio-control fungus Purpureocillium lilacinum and their inhibition on phytophthora revealed by genome mining.</title>
        <authorList>
            <person name="Wang G."/>
            <person name="Liu Z."/>
            <person name="Lin R."/>
            <person name="Li E."/>
            <person name="Mao Z."/>
            <person name="Ling J."/>
            <person name="Yang Y."/>
            <person name="Yin W.B."/>
            <person name="Xie B."/>
        </authorList>
    </citation>
    <scope>NUCLEOTIDE SEQUENCE [LARGE SCALE GENOMIC DNA]</scope>
    <source>
        <strain evidence="1">170</strain>
    </source>
</reference>
<protein>
    <submittedName>
        <fullName evidence="1">LysM domain-containing protein</fullName>
    </submittedName>
</protein>
<evidence type="ECO:0000313" key="2">
    <source>
        <dbReference type="Proteomes" id="UP000078397"/>
    </source>
</evidence>
<sequence length="251" mass="28656">MYPSFEELRSDRQRLGFFEDFKRLCWPLRGTLPTALAVMKTMRGALEDMEPLQRGDGSWHEIAFLPLTEPKVSSIKASIPMLNQYEPDWVRWHKDHEAAEYVTYGDLDDDTRPFGEQQEDGTWEADSDTEYLARCCGQDRPVHKQGLAVQVKPAAGKEFVTIQDYVSVVHPWMMSLREDIILAMIVAGDGRNMAPETARGMDWKVSVRAAPQHDILTHKMWLSDHTKPAPLDEATRMLLRAAGTSRDLTRP</sequence>
<keyword evidence="2" id="KW-1185">Reference proteome</keyword>
<name>A0A179F282_METCM</name>
<dbReference type="STRING" id="1380566.A0A179F282"/>
<dbReference type="RefSeq" id="XP_018137535.1">
    <property type="nucleotide sequence ID" value="XM_018291296.1"/>
</dbReference>
<proteinExistence type="predicted"/>
<dbReference type="AlphaFoldDB" id="A0A179F282"/>
<comment type="caution">
    <text evidence="1">The sequence shown here is derived from an EMBL/GenBank/DDBJ whole genome shotgun (WGS) entry which is preliminary data.</text>
</comment>
<accession>A0A179F282</accession>
<dbReference type="KEGG" id="pchm:VFPPC_13521"/>
<dbReference type="OrthoDB" id="3944545at2759"/>
<dbReference type="Proteomes" id="UP000078397">
    <property type="component" value="Unassembled WGS sequence"/>
</dbReference>
<dbReference type="EMBL" id="LSBJ02000002">
    <property type="protein sequence ID" value="OAQ59542.1"/>
    <property type="molecule type" value="Genomic_DNA"/>
</dbReference>
<organism evidence="1 2">
    <name type="scientific">Pochonia chlamydosporia 170</name>
    <dbReference type="NCBI Taxonomy" id="1380566"/>
    <lineage>
        <taxon>Eukaryota</taxon>
        <taxon>Fungi</taxon>
        <taxon>Dikarya</taxon>
        <taxon>Ascomycota</taxon>
        <taxon>Pezizomycotina</taxon>
        <taxon>Sordariomycetes</taxon>
        <taxon>Hypocreomycetidae</taxon>
        <taxon>Hypocreales</taxon>
        <taxon>Clavicipitaceae</taxon>
        <taxon>Pochonia</taxon>
    </lineage>
</organism>